<dbReference type="VEuPathDB" id="TrichDB:TVAGG3_0805210"/>
<dbReference type="PANTHER" id="PTHR16861:SF4">
    <property type="entry name" value="SH3 DOMAIN PROTEIN (AFU_ORTHOLOGUE AFUA_1G13610)"/>
    <property type="match status" value="1"/>
</dbReference>
<name>A2DW26_TRIV3</name>
<dbReference type="PANTHER" id="PTHR16861">
    <property type="entry name" value="GLYCOPROTEIN 38"/>
    <property type="match status" value="1"/>
</dbReference>
<keyword evidence="1" id="KW-1133">Transmembrane helix</keyword>
<proteinExistence type="predicted"/>
<protein>
    <submittedName>
        <fullName evidence="2">Uncharacterized protein</fullName>
    </submittedName>
</protein>
<dbReference type="Proteomes" id="UP000001542">
    <property type="component" value="Unassembled WGS sequence"/>
</dbReference>
<dbReference type="EMBL" id="DS113257">
    <property type="protein sequence ID" value="EAY15327.1"/>
    <property type="molecule type" value="Genomic_DNA"/>
</dbReference>
<dbReference type="RefSeq" id="XP_001327550.1">
    <property type="nucleotide sequence ID" value="XM_001327515.1"/>
</dbReference>
<evidence type="ECO:0000313" key="2">
    <source>
        <dbReference type="EMBL" id="EAY15327.1"/>
    </source>
</evidence>
<reference evidence="2" key="2">
    <citation type="journal article" date="2007" name="Science">
        <title>Draft genome sequence of the sexually transmitted pathogen Trichomonas vaginalis.</title>
        <authorList>
            <person name="Carlton J.M."/>
            <person name="Hirt R.P."/>
            <person name="Silva J.C."/>
            <person name="Delcher A.L."/>
            <person name="Schatz M."/>
            <person name="Zhao Q."/>
            <person name="Wortman J.R."/>
            <person name="Bidwell S.L."/>
            <person name="Alsmark U.C.M."/>
            <person name="Besteiro S."/>
            <person name="Sicheritz-Ponten T."/>
            <person name="Noel C.J."/>
            <person name="Dacks J.B."/>
            <person name="Foster P.G."/>
            <person name="Simillion C."/>
            <person name="Van de Peer Y."/>
            <person name="Miranda-Saavedra D."/>
            <person name="Barton G.J."/>
            <person name="Westrop G.D."/>
            <person name="Mueller S."/>
            <person name="Dessi D."/>
            <person name="Fiori P.L."/>
            <person name="Ren Q."/>
            <person name="Paulsen I."/>
            <person name="Zhang H."/>
            <person name="Bastida-Corcuera F.D."/>
            <person name="Simoes-Barbosa A."/>
            <person name="Brown M.T."/>
            <person name="Hayes R.D."/>
            <person name="Mukherjee M."/>
            <person name="Okumura C.Y."/>
            <person name="Schneider R."/>
            <person name="Smith A.J."/>
            <person name="Vanacova S."/>
            <person name="Villalvazo M."/>
            <person name="Haas B.J."/>
            <person name="Pertea M."/>
            <person name="Feldblyum T.V."/>
            <person name="Utterback T.R."/>
            <person name="Shu C.L."/>
            <person name="Osoegawa K."/>
            <person name="de Jong P.J."/>
            <person name="Hrdy I."/>
            <person name="Horvathova L."/>
            <person name="Zubacova Z."/>
            <person name="Dolezal P."/>
            <person name="Malik S.B."/>
            <person name="Logsdon J.M. Jr."/>
            <person name="Henze K."/>
            <person name="Gupta A."/>
            <person name="Wang C.C."/>
            <person name="Dunne R.L."/>
            <person name="Upcroft J.A."/>
            <person name="Upcroft P."/>
            <person name="White O."/>
            <person name="Salzberg S.L."/>
            <person name="Tang P."/>
            <person name="Chiu C.-H."/>
            <person name="Lee Y.-S."/>
            <person name="Embley T.M."/>
            <person name="Coombs G.H."/>
            <person name="Mottram J.C."/>
            <person name="Tachezy J."/>
            <person name="Fraser-Liggett C.M."/>
            <person name="Johnson P.J."/>
        </authorList>
    </citation>
    <scope>NUCLEOTIDE SEQUENCE [LARGE SCALE GENOMIC DNA]</scope>
    <source>
        <strain evidence="2">G3</strain>
    </source>
</reference>
<reference evidence="2" key="1">
    <citation type="submission" date="2006-10" db="EMBL/GenBank/DDBJ databases">
        <authorList>
            <person name="Amadeo P."/>
            <person name="Zhao Q."/>
            <person name="Wortman J."/>
            <person name="Fraser-Liggett C."/>
            <person name="Carlton J."/>
        </authorList>
    </citation>
    <scope>NUCLEOTIDE SEQUENCE</scope>
    <source>
        <strain evidence="2">G3</strain>
    </source>
</reference>
<dbReference type="InParanoid" id="A2DW26"/>
<evidence type="ECO:0000256" key="1">
    <source>
        <dbReference type="SAM" id="Phobius"/>
    </source>
</evidence>
<keyword evidence="1" id="KW-0472">Membrane</keyword>
<dbReference type="AlphaFoldDB" id="A2DW26"/>
<organism evidence="2 3">
    <name type="scientific">Trichomonas vaginalis (strain ATCC PRA-98 / G3)</name>
    <dbReference type="NCBI Taxonomy" id="412133"/>
    <lineage>
        <taxon>Eukaryota</taxon>
        <taxon>Metamonada</taxon>
        <taxon>Parabasalia</taxon>
        <taxon>Trichomonadida</taxon>
        <taxon>Trichomonadidae</taxon>
        <taxon>Trichomonas</taxon>
    </lineage>
</organism>
<dbReference type="VEuPathDB" id="TrichDB:TVAG_224030"/>
<gene>
    <name evidence="2" type="ORF">TVAG_224030</name>
</gene>
<sequence>MLALVINFAISQEEDKKANITKVLEGAKCRRNNTFSQDLGLGSISDEDFYDIESKDFICVYGNFLMGSNTSHVADVYISVNNSGKLEYTKTENVQNPLAVLTEYHVDANVDFDKGIPNIGSLLRPTTIGYSVAVIRCAADNPCRIQINNIWPSYKINAEFIFNGAKYKFENGVKSIVSTEKKGSFYVYSKNSESKSGSSSLIVTYGQTITNEKLLYSYKNDKKSDYNSARESIDWAIDYTKELLAKYPSYDPNNLLALLDLMKDEKFLLDMACAKNHKKQSGDIGKFYSDVFFPSPNACEFTSFKDFNESNSMSFGSTISWKPVKASAEDIPEEKDKEKTEFYLPEFTATLSTKGGVFTKDNIDTKYPGEGMPWWAILLIVLAVLIVIGLIVGIVVYFVIFRKGSDGEKDKESDDAKQEA</sequence>
<keyword evidence="3" id="KW-1185">Reference proteome</keyword>
<dbReference type="KEGG" id="tva:4773337"/>
<feature type="transmembrane region" description="Helical" evidence="1">
    <location>
        <begin position="374"/>
        <end position="401"/>
    </location>
</feature>
<evidence type="ECO:0000313" key="3">
    <source>
        <dbReference type="Proteomes" id="UP000001542"/>
    </source>
</evidence>
<keyword evidence="1" id="KW-0812">Transmembrane</keyword>
<accession>A2DW26</accession>